<dbReference type="HOGENOM" id="CLU_015361_1_0_1"/>
<dbReference type="eggNOG" id="ENOG502S1X9">
    <property type="taxonomic scope" value="Eukaryota"/>
</dbReference>
<dbReference type="VEuPathDB" id="FungiDB:HMPREF1120_09188"/>
<evidence type="ECO:0000256" key="5">
    <source>
        <dbReference type="SAM" id="MobiDB-lite"/>
    </source>
</evidence>
<dbReference type="GO" id="GO:0003677">
    <property type="term" value="F:DNA binding"/>
    <property type="evidence" value="ECO:0007669"/>
    <property type="project" value="UniProtKB-KW"/>
</dbReference>
<keyword evidence="7" id="KW-1185">Reference proteome</keyword>
<feature type="compositionally biased region" description="Basic and acidic residues" evidence="5">
    <location>
        <begin position="36"/>
        <end position="50"/>
    </location>
</feature>
<evidence type="ECO:0000256" key="2">
    <source>
        <dbReference type="ARBA" id="ARBA00023015"/>
    </source>
</evidence>
<sequence length="664" mass="74289">MVSEAASPMTGYDEVRFRPVFPSQHGPQSKGPRSWWQRDTEEPPPEREKAPPTFPSRLRKPELSQSFLLRPASADSPGSASGILPGPATREPTAQSPSESSTRESSPHAGRAGVYNPECDLADLSNPPPAQDQDAALPGTPSTQSNAHQHVADPFTRQETRRRLLWMKKNPRISMPATLSEHHRKYLEEEGAFLQLPRTTTDALLPVYITMLNDLIPIVDGERVFRDYSNGRASNYLVNAICLATCKAKLALPFLQLVDDGPVLKPQEFAARLLRGLDAALKSGLETDRIVKIQILALMQLNNDGPAGAERASNYLSQAVSQAWASYLHLTVSGIAEEMDRWFLWWSLRNLDRLNKPVMGSSPFMIDDADVSTERTPPVQGSYRANVMNVSLLLGDLLASATRLYKASYKIRVDSQEHFPSMSELLAETDFEQFHSLHKAYLEIWYHVAAMLSCRYSGPESFQYERRLDSACRTLQIISEGYERIPPLPLVPYAISMATAVIYRALRDGKRDYASAYGDLKRCYKTLCALSHIWTSARGVTKLTRRLLRRLSCSGDSNTPSYISHERAGDRSSNAVSSTALPQKGPTTVRQPDDASDTTVRNDFEMDPFLLSLDTDQVWRDDYDTTDASGSLSQLYEPWMDTPMSYPQFDMAFNDFFDNGPLIC</sequence>
<dbReference type="OMA" id="YLVRAIC"/>
<name>H6CBV7_EXODN</name>
<feature type="region of interest" description="Disordered" evidence="5">
    <location>
        <begin position="561"/>
        <end position="600"/>
    </location>
</feature>
<dbReference type="PANTHER" id="PTHR47171:SF6">
    <property type="entry name" value="SPECIFIC TRANSCRIPTION FACTOR, PUTATIVE (AFU_ORTHOLOGUE AFUA_2G06130)-RELATED"/>
    <property type="match status" value="1"/>
</dbReference>
<gene>
    <name evidence="6" type="ORF">HMPREF1120_09188</name>
</gene>
<dbReference type="STRING" id="858893.H6CBV7"/>
<dbReference type="InParanoid" id="H6CBV7"/>
<evidence type="ECO:0000256" key="3">
    <source>
        <dbReference type="ARBA" id="ARBA00023125"/>
    </source>
</evidence>
<reference evidence="6" key="1">
    <citation type="submission" date="2011-07" db="EMBL/GenBank/DDBJ databases">
        <title>The Genome Sequence of Exophiala (Wangiella) dermatitidis NIH/UT8656.</title>
        <authorList>
            <consortium name="The Broad Institute Genome Sequencing Platform"/>
            <person name="Cuomo C."/>
            <person name="Wang Z."/>
            <person name="Hunicke-Smith S."/>
            <person name="Szanislo P.J."/>
            <person name="Earl A."/>
            <person name="Young S.K."/>
            <person name="Zeng Q."/>
            <person name="Gargeya S."/>
            <person name="Fitzgerald M."/>
            <person name="Haas B."/>
            <person name="Abouelleil A."/>
            <person name="Alvarado L."/>
            <person name="Arachchi H.M."/>
            <person name="Berlin A."/>
            <person name="Brown A."/>
            <person name="Chapman S.B."/>
            <person name="Chen Z."/>
            <person name="Dunbar C."/>
            <person name="Freedman E."/>
            <person name="Gearin G."/>
            <person name="Gellesch M."/>
            <person name="Goldberg J."/>
            <person name="Griggs A."/>
            <person name="Gujja S."/>
            <person name="Heiman D."/>
            <person name="Howarth C."/>
            <person name="Larson L."/>
            <person name="Lui A."/>
            <person name="MacDonald P.J.P."/>
            <person name="Montmayeur A."/>
            <person name="Murphy C."/>
            <person name="Neiman D."/>
            <person name="Pearson M."/>
            <person name="Priest M."/>
            <person name="Roberts A."/>
            <person name="Saif S."/>
            <person name="Shea T."/>
            <person name="Shenoy N."/>
            <person name="Sisk P."/>
            <person name="Stolte C."/>
            <person name="Sykes S."/>
            <person name="Wortman J."/>
            <person name="Nusbaum C."/>
            <person name="Birren B."/>
        </authorList>
    </citation>
    <scope>NUCLEOTIDE SEQUENCE</scope>
    <source>
        <strain evidence="6">NIH/UT8656</strain>
    </source>
</reference>
<evidence type="ECO:0000256" key="4">
    <source>
        <dbReference type="ARBA" id="ARBA00023163"/>
    </source>
</evidence>
<organism evidence="6 7">
    <name type="scientific">Exophiala dermatitidis (strain ATCC 34100 / CBS 525.76 / NIH/UT8656)</name>
    <name type="common">Black yeast</name>
    <name type="synonym">Wangiella dermatitidis</name>
    <dbReference type="NCBI Taxonomy" id="858893"/>
    <lineage>
        <taxon>Eukaryota</taxon>
        <taxon>Fungi</taxon>
        <taxon>Dikarya</taxon>
        <taxon>Ascomycota</taxon>
        <taxon>Pezizomycotina</taxon>
        <taxon>Eurotiomycetes</taxon>
        <taxon>Chaetothyriomycetidae</taxon>
        <taxon>Chaetothyriales</taxon>
        <taxon>Herpotrichiellaceae</taxon>
        <taxon>Exophiala</taxon>
    </lineage>
</organism>
<dbReference type="AlphaFoldDB" id="H6CBV7"/>
<dbReference type="RefSeq" id="XP_009161715.1">
    <property type="nucleotide sequence ID" value="XM_009163467.1"/>
</dbReference>
<dbReference type="CDD" id="cd12148">
    <property type="entry name" value="fungal_TF_MHR"/>
    <property type="match status" value="1"/>
</dbReference>
<protein>
    <recommendedName>
        <fullName evidence="8">Transcription factor domain-containing protein</fullName>
    </recommendedName>
</protein>
<dbReference type="InterPro" id="IPR052073">
    <property type="entry name" value="Amide_Lactam_Regulators"/>
</dbReference>
<proteinExistence type="predicted"/>
<evidence type="ECO:0000256" key="1">
    <source>
        <dbReference type="ARBA" id="ARBA00022833"/>
    </source>
</evidence>
<dbReference type="GeneID" id="20313827"/>
<evidence type="ECO:0000313" key="7">
    <source>
        <dbReference type="Proteomes" id="UP000007304"/>
    </source>
</evidence>
<feature type="compositionally biased region" description="Polar residues" evidence="5">
    <location>
        <begin position="571"/>
        <end position="590"/>
    </location>
</feature>
<keyword evidence="1" id="KW-0862">Zinc</keyword>
<feature type="compositionally biased region" description="Low complexity" evidence="5">
    <location>
        <begin position="71"/>
        <end position="82"/>
    </location>
</feature>
<dbReference type="Proteomes" id="UP000007304">
    <property type="component" value="Unassembled WGS sequence"/>
</dbReference>
<keyword evidence="3" id="KW-0238">DNA-binding</keyword>
<dbReference type="PANTHER" id="PTHR47171">
    <property type="entry name" value="FARA-RELATED"/>
    <property type="match status" value="1"/>
</dbReference>
<dbReference type="EMBL" id="JH226138">
    <property type="protein sequence ID" value="EHY61254.1"/>
    <property type="molecule type" value="Genomic_DNA"/>
</dbReference>
<accession>H6CBV7</accession>
<keyword evidence="4" id="KW-0804">Transcription</keyword>
<evidence type="ECO:0000313" key="6">
    <source>
        <dbReference type="EMBL" id="EHY61254.1"/>
    </source>
</evidence>
<keyword evidence="2" id="KW-0805">Transcription regulation</keyword>
<feature type="region of interest" description="Disordered" evidence="5">
    <location>
        <begin position="1"/>
        <end position="159"/>
    </location>
</feature>
<evidence type="ECO:0008006" key="8">
    <source>
        <dbReference type="Google" id="ProtNLM"/>
    </source>
</evidence>